<reference evidence="4" key="2">
    <citation type="submission" date="2023-05" db="EMBL/GenBank/DDBJ databases">
        <authorList>
            <consortium name="Lawrence Berkeley National Laboratory"/>
            <person name="Steindorff A."/>
            <person name="Hensen N."/>
            <person name="Bonometti L."/>
            <person name="Westerberg I."/>
            <person name="Brannstrom I.O."/>
            <person name="Guillou S."/>
            <person name="Cros-Aarteil S."/>
            <person name="Calhoun S."/>
            <person name="Haridas S."/>
            <person name="Kuo A."/>
            <person name="Mondo S."/>
            <person name="Pangilinan J."/>
            <person name="Riley R."/>
            <person name="Labutti K."/>
            <person name="Andreopoulos B."/>
            <person name="Lipzen A."/>
            <person name="Chen C."/>
            <person name="Yanf M."/>
            <person name="Daum C."/>
            <person name="Ng V."/>
            <person name="Clum A."/>
            <person name="Ohm R."/>
            <person name="Martin F."/>
            <person name="Silar P."/>
            <person name="Natvig D."/>
            <person name="Lalanne C."/>
            <person name="Gautier V."/>
            <person name="Ament-Velasquez S.L."/>
            <person name="Kruys A."/>
            <person name="Hutchinson M.I."/>
            <person name="Powell A.J."/>
            <person name="Barry K."/>
            <person name="Miller A.N."/>
            <person name="Grigoriev I.V."/>
            <person name="Debuchy R."/>
            <person name="Gladieux P."/>
            <person name="Thoren M.H."/>
            <person name="Johannesson H."/>
        </authorList>
    </citation>
    <scope>NUCLEOTIDE SEQUENCE</scope>
    <source>
        <strain evidence="4">CBS 892.96</strain>
    </source>
</reference>
<dbReference type="Proteomes" id="UP001302321">
    <property type="component" value="Unassembled WGS sequence"/>
</dbReference>
<evidence type="ECO:0000256" key="2">
    <source>
        <dbReference type="SAM" id="Phobius"/>
    </source>
</evidence>
<feature type="region of interest" description="Disordered" evidence="1">
    <location>
        <begin position="148"/>
        <end position="258"/>
    </location>
</feature>
<evidence type="ECO:0000256" key="1">
    <source>
        <dbReference type="SAM" id="MobiDB-lite"/>
    </source>
</evidence>
<organism evidence="4 5">
    <name type="scientific">Triangularia setosa</name>
    <dbReference type="NCBI Taxonomy" id="2587417"/>
    <lineage>
        <taxon>Eukaryota</taxon>
        <taxon>Fungi</taxon>
        <taxon>Dikarya</taxon>
        <taxon>Ascomycota</taxon>
        <taxon>Pezizomycotina</taxon>
        <taxon>Sordariomycetes</taxon>
        <taxon>Sordariomycetidae</taxon>
        <taxon>Sordariales</taxon>
        <taxon>Podosporaceae</taxon>
        <taxon>Triangularia</taxon>
    </lineage>
</organism>
<gene>
    <name evidence="4" type="ORF">QBC36DRAFT_355915</name>
</gene>
<dbReference type="AlphaFoldDB" id="A0AAN7A6D4"/>
<keyword evidence="2" id="KW-0472">Membrane</keyword>
<keyword evidence="3" id="KW-0732">Signal</keyword>
<keyword evidence="2" id="KW-0812">Transmembrane</keyword>
<keyword evidence="5" id="KW-1185">Reference proteome</keyword>
<accession>A0AAN7A6D4</accession>
<feature type="region of interest" description="Disordered" evidence="1">
    <location>
        <begin position="320"/>
        <end position="373"/>
    </location>
</feature>
<sequence length="373" mass="40113">MVFATLPRQLLALLVLAISVRVSVSADCFYFNETATELTQCSNDEHPKIESTLCCAPGDICMRNSLCLHREDKRDDLYYRGGCTIKGWVGENINDCPLHVCEPGKMALLIPCNSSDSNTPFYCREDYPRGIHRLEKCDDAVEFNGGGLLDFIGTASPPPPPSTSAEELTSPPEPTETEGKGDPVATSEDITRSSPATDSPTATEPTETSGTLVSTATDSPAATETAETPGISVSTAPGESTGAPSPLPSGEPEQNNRAVPIGVGTGVGIAVAIAGGFLVFFYIRKRQREAPIRAETPPPLDPNIPKLDDNYYPFVPYPSTAQQGSMSSRNGDHFRQPKIPNVTESVAAPREDNVYPGQPRYQPPKRTFSHELV</sequence>
<feature type="compositionally biased region" description="Polar residues" evidence="1">
    <location>
        <begin position="320"/>
        <end position="329"/>
    </location>
</feature>
<evidence type="ECO:0000313" key="5">
    <source>
        <dbReference type="Proteomes" id="UP001302321"/>
    </source>
</evidence>
<feature type="transmembrane region" description="Helical" evidence="2">
    <location>
        <begin position="261"/>
        <end position="283"/>
    </location>
</feature>
<reference evidence="4" key="1">
    <citation type="journal article" date="2023" name="Mol. Phylogenet. Evol.">
        <title>Genome-scale phylogeny and comparative genomics of the fungal order Sordariales.</title>
        <authorList>
            <person name="Hensen N."/>
            <person name="Bonometti L."/>
            <person name="Westerberg I."/>
            <person name="Brannstrom I.O."/>
            <person name="Guillou S."/>
            <person name="Cros-Aarteil S."/>
            <person name="Calhoun S."/>
            <person name="Haridas S."/>
            <person name="Kuo A."/>
            <person name="Mondo S."/>
            <person name="Pangilinan J."/>
            <person name="Riley R."/>
            <person name="LaButti K."/>
            <person name="Andreopoulos B."/>
            <person name="Lipzen A."/>
            <person name="Chen C."/>
            <person name="Yan M."/>
            <person name="Daum C."/>
            <person name="Ng V."/>
            <person name="Clum A."/>
            <person name="Steindorff A."/>
            <person name="Ohm R.A."/>
            <person name="Martin F."/>
            <person name="Silar P."/>
            <person name="Natvig D.O."/>
            <person name="Lalanne C."/>
            <person name="Gautier V."/>
            <person name="Ament-Velasquez S.L."/>
            <person name="Kruys A."/>
            <person name="Hutchinson M.I."/>
            <person name="Powell A.J."/>
            <person name="Barry K."/>
            <person name="Miller A.N."/>
            <person name="Grigoriev I.V."/>
            <person name="Debuchy R."/>
            <person name="Gladieux P."/>
            <person name="Hiltunen Thoren M."/>
            <person name="Johannesson H."/>
        </authorList>
    </citation>
    <scope>NUCLEOTIDE SEQUENCE</scope>
    <source>
        <strain evidence="4">CBS 892.96</strain>
    </source>
</reference>
<name>A0AAN7A6D4_9PEZI</name>
<feature type="signal peptide" evidence="3">
    <location>
        <begin position="1"/>
        <end position="25"/>
    </location>
</feature>
<evidence type="ECO:0000256" key="3">
    <source>
        <dbReference type="SAM" id="SignalP"/>
    </source>
</evidence>
<dbReference type="EMBL" id="MU866253">
    <property type="protein sequence ID" value="KAK4174999.1"/>
    <property type="molecule type" value="Genomic_DNA"/>
</dbReference>
<protein>
    <submittedName>
        <fullName evidence="4">Uncharacterized protein</fullName>
    </submittedName>
</protein>
<evidence type="ECO:0000313" key="4">
    <source>
        <dbReference type="EMBL" id="KAK4174999.1"/>
    </source>
</evidence>
<feature type="compositionally biased region" description="Polar residues" evidence="1">
    <location>
        <begin position="192"/>
        <end position="238"/>
    </location>
</feature>
<proteinExistence type="predicted"/>
<feature type="chain" id="PRO_5042910092" evidence="3">
    <location>
        <begin position="26"/>
        <end position="373"/>
    </location>
</feature>
<keyword evidence="2" id="KW-1133">Transmembrane helix</keyword>
<comment type="caution">
    <text evidence="4">The sequence shown here is derived from an EMBL/GenBank/DDBJ whole genome shotgun (WGS) entry which is preliminary data.</text>
</comment>